<sequence length="83" mass="9496">MARWWIAVHAYCLGTQNIKKGLSDTRSVRAATRRIQEKQRGCYQLPESSDEKLRWQVENSPRLPDLYSAVATVRCLCTLSAGR</sequence>
<accession>A0AAD4Z842</accession>
<organism evidence="1 2">
    <name type="scientific">Prunus dulcis</name>
    <name type="common">Almond</name>
    <name type="synonym">Amygdalus dulcis</name>
    <dbReference type="NCBI Taxonomy" id="3755"/>
    <lineage>
        <taxon>Eukaryota</taxon>
        <taxon>Viridiplantae</taxon>
        <taxon>Streptophyta</taxon>
        <taxon>Embryophyta</taxon>
        <taxon>Tracheophyta</taxon>
        <taxon>Spermatophyta</taxon>
        <taxon>Magnoliopsida</taxon>
        <taxon>eudicotyledons</taxon>
        <taxon>Gunneridae</taxon>
        <taxon>Pentapetalae</taxon>
        <taxon>rosids</taxon>
        <taxon>fabids</taxon>
        <taxon>Rosales</taxon>
        <taxon>Rosaceae</taxon>
        <taxon>Amygdaloideae</taxon>
        <taxon>Amygdaleae</taxon>
        <taxon>Prunus</taxon>
    </lineage>
</organism>
<evidence type="ECO:0000313" key="2">
    <source>
        <dbReference type="Proteomes" id="UP001054821"/>
    </source>
</evidence>
<dbReference type="EMBL" id="JAJFAZ020000004">
    <property type="protein sequence ID" value="KAI5335423.1"/>
    <property type="molecule type" value="Genomic_DNA"/>
</dbReference>
<comment type="caution">
    <text evidence="1">The sequence shown here is derived from an EMBL/GenBank/DDBJ whole genome shotgun (WGS) entry which is preliminary data.</text>
</comment>
<reference evidence="1 2" key="1">
    <citation type="journal article" date="2022" name="G3 (Bethesda)">
        <title>Whole-genome sequence and methylome profiling of the almond [Prunus dulcis (Mill.) D.A. Webb] cultivar 'Nonpareil'.</title>
        <authorList>
            <person name="D'Amico-Willman K.M."/>
            <person name="Ouma W.Z."/>
            <person name="Meulia T."/>
            <person name="Sideli G.M."/>
            <person name="Gradziel T.M."/>
            <person name="Fresnedo-Ramirez J."/>
        </authorList>
    </citation>
    <scope>NUCLEOTIDE SEQUENCE [LARGE SCALE GENOMIC DNA]</scope>
    <source>
        <strain evidence="1">Clone GOH B32 T37-40</strain>
    </source>
</reference>
<keyword evidence="2" id="KW-1185">Reference proteome</keyword>
<name>A0AAD4Z842_PRUDU</name>
<proteinExistence type="predicted"/>
<dbReference type="Proteomes" id="UP001054821">
    <property type="component" value="Chromosome 4"/>
</dbReference>
<dbReference type="AlphaFoldDB" id="A0AAD4Z842"/>
<gene>
    <name evidence="1" type="ORF">L3X38_025556</name>
</gene>
<evidence type="ECO:0000313" key="1">
    <source>
        <dbReference type="EMBL" id="KAI5335423.1"/>
    </source>
</evidence>
<protein>
    <submittedName>
        <fullName evidence="1">Uncharacterized protein</fullName>
    </submittedName>
</protein>